<evidence type="ECO:0000256" key="4">
    <source>
        <dbReference type="ARBA" id="ARBA00022679"/>
    </source>
</evidence>
<evidence type="ECO:0000256" key="3">
    <source>
        <dbReference type="ARBA" id="ARBA00005842"/>
    </source>
</evidence>
<evidence type="ECO:0000313" key="15">
    <source>
        <dbReference type="Proteomes" id="UP001432060"/>
    </source>
</evidence>
<keyword evidence="8 10" id="KW-0460">Magnesium</keyword>
<evidence type="ECO:0000256" key="11">
    <source>
        <dbReference type="RuleBase" id="RU003783"/>
    </source>
</evidence>
<comment type="catalytic activity">
    <reaction evidence="9 10 11">
        <text>adenosine(37) in tRNA + dimethylallyl diphosphate = N(6)-dimethylallyladenosine(37) in tRNA + diphosphate</text>
        <dbReference type="Rhea" id="RHEA:26482"/>
        <dbReference type="Rhea" id="RHEA-COMP:10162"/>
        <dbReference type="Rhea" id="RHEA-COMP:10375"/>
        <dbReference type="ChEBI" id="CHEBI:33019"/>
        <dbReference type="ChEBI" id="CHEBI:57623"/>
        <dbReference type="ChEBI" id="CHEBI:74411"/>
        <dbReference type="ChEBI" id="CHEBI:74415"/>
        <dbReference type="EC" id="2.5.1.75"/>
    </reaction>
</comment>
<evidence type="ECO:0000256" key="5">
    <source>
        <dbReference type="ARBA" id="ARBA00022694"/>
    </source>
</evidence>
<dbReference type="EMBL" id="CP109019">
    <property type="protein sequence ID" value="WUT85727.1"/>
    <property type="molecule type" value="Genomic_DNA"/>
</dbReference>
<keyword evidence="6 10" id="KW-0547">Nucleotide-binding</keyword>
<comment type="caution">
    <text evidence="10">Lacks conserved residue(s) required for the propagation of feature annotation.</text>
</comment>
<organism evidence="14 15">
    <name type="scientific">Streptomyces melanogenes</name>
    <dbReference type="NCBI Taxonomy" id="67326"/>
    <lineage>
        <taxon>Bacteria</taxon>
        <taxon>Bacillati</taxon>
        <taxon>Actinomycetota</taxon>
        <taxon>Actinomycetes</taxon>
        <taxon>Kitasatosporales</taxon>
        <taxon>Streptomycetaceae</taxon>
        <taxon>Streptomyces</taxon>
    </lineage>
</organism>
<evidence type="ECO:0000256" key="8">
    <source>
        <dbReference type="ARBA" id="ARBA00022842"/>
    </source>
</evidence>
<keyword evidence="15" id="KW-1185">Reference proteome</keyword>
<dbReference type="EC" id="2.5.1.75" evidence="10"/>
<dbReference type="PANTHER" id="PTHR11088">
    <property type="entry name" value="TRNA DIMETHYLALLYLTRANSFERASE"/>
    <property type="match status" value="1"/>
</dbReference>
<feature type="region of interest" description="Interaction with substrate tRNA" evidence="10">
    <location>
        <begin position="40"/>
        <end position="43"/>
    </location>
</feature>
<dbReference type="SUPFAM" id="SSF52540">
    <property type="entry name" value="P-loop containing nucleoside triphosphate hydrolases"/>
    <property type="match status" value="1"/>
</dbReference>
<evidence type="ECO:0000256" key="10">
    <source>
        <dbReference type="HAMAP-Rule" id="MF_00185"/>
    </source>
</evidence>
<keyword evidence="7 10" id="KW-0067">ATP-binding</keyword>
<accession>A0ABZ1XQS5</accession>
<evidence type="ECO:0000256" key="9">
    <source>
        <dbReference type="ARBA" id="ARBA00049563"/>
    </source>
</evidence>
<dbReference type="GO" id="GO:0052381">
    <property type="term" value="F:tRNA dimethylallyltransferase activity"/>
    <property type="evidence" value="ECO:0007669"/>
    <property type="project" value="UniProtKB-EC"/>
</dbReference>
<evidence type="ECO:0000256" key="7">
    <source>
        <dbReference type="ARBA" id="ARBA00022840"/>
    </source>
</evidence>
<comment type="function">
    <text evidence="2 10 12">Catalyzes the transfer of a dimethylallyl group onto the adenine at position 37 in tRNAs that read codons beginning with uridine, leading to the formation of N6-(dimethylallyl)adenosine (i(6)A).</text>
</comment>
<dbReference type="InterPro" id="IPR027417">
    <property type="entry name" value="P-loop_NTPase"/>
</dbReference>
<gene>
    <name evidence="10 14" type="primary">miaA</name>
    <name evidence="14" type="ORF">OG515_27845</name>
</gene>
<evidence type="ECO:0000256" key="13">
    <source>
        <dbReference type="RuleBase" id="RU003785"/>
    </source>
</evidence>
<dbReference type="Pfam" id="PF01715">
    <property type="entry name" value="IPPT"/>
    <property type="match status" value="1"/>
</dbReference>
<dbReference type="HAMAP" id="MF_00185">
    <property type="entry name" value="IPP_trans"/>
    <property type="match status" value="1"/>
</dbReference>
<name>A0ABZ1XQS5_9ACTN</name>
<dbReference type="InterPro" id="IPR039657">
    <property type="entry name" value="Dimethylallyltransferase"/>
</dbReference>
<comment type="subunit">
    <text evidence="10">Monomer.</text>
</comment>
<comment type="cofactor">
    <cofactor evidence="1 10">
        <name>Mg(2+)</name>
        <dbReference type="ChEBI" id="CHEBI:18420"/>
    </cofactor>
</comment>
<feature type="site" description="Interaction with substrate tRNA" evidence="10">
    <location>
        <position position="127"/>
    </location>
</feature>
<evidence type="ECO:0000256" key="12">
    <source>
        <dbReference type="RuleBase" id="RU003784"/>
    </source>
</evidence>
<dbReference type="PANTHER" id="PTHR11088:SF60">
    <property type="entry name" value="TRNA DIMETHYLALLYLTRANSFERASE"/>
    <property type="match status" value="1"/>
</dbReference>
<evidence type="ECO:0000313" key="14">
    <source>
        <dbReference type="EMBL" id="WUT85727.1"/>
    </source>
</evidence>
<comment type="similarity">
    <text evidence="3 10 13">Belongs to the IPP transferase family.</text>
</comment>
<proteinExistence type="inferred from homology"/>
<evidence type="ECO:0000256" key="2">
    <source>
        <dbReference type="ARBA" id="ARBA00003213"/>
    </source>
</evidence>
<keyword evidence="5 10" id="KW-0819">tRNA processing</keyword>
<dbReference type="Gene3D" id="1.10.20.140">
    <property type="match status" value="1"/>
</dbReference>
<dbReference type="InterPro" id="IPR018022">
    <property type="entry name" value="IPT"/>
</dbReference>
<dbReference type="Gene3D" id="3.40.50.300">
    <property type="entry name" value="P-loop containing nucleotide triphosphate hydrolases"/>
    <property type="match status" value="1"/>
</dbReference>
<sequence length="312" mass="33934">MRTAAPAPRVIAVVGPTAAGKSDLGVFLAQQLGGEVVNADSMQLYRGMDIGTAKLTLDERGGVPHHLLDIWDVTEPASVAEYQKLARAEIDRLLAEGRTPVLVGGSGLYVRGAIDVLDFPGTDPEVRARLERELEQDGPGALHRLLAEADPDAARAILPSNGRRIVRALEVIEITGKPFTANLPGHDSVYDTVQIGVDVGRPELDERIAVRVDRMWEAGLVDEVRALEAQGLREGRTASRALGYQQVLTALAGECTEDEARAETVRATKRFARRQDSWFRRDPRVHWLSGAAEHRGELPQQALALVERAVTA</sequence>
<feature type="binding site" evidence="10">
    <location>
        <begin position="17"/>
        <end position="22"/>
    </location>
    <ligand>
        <name>substrate</name>
    </ligand>
</feature>
<protein>
    <recommendedName>
        <fullName evidence="10">tRNA dimethylallyltransferase</fullName>
        <ecNumber evidence="10">2.5.1.75</ecNumber>
    </recommendedName>
    <alternativeName>
        <fullName evidence="10">Dimethylallyl diphosphate:tRNA dimethylallyltransferase</fullName>
        <shortName evidence="10">DMAPP:tRNA dimethylallyltransferase</shortName>
        <shortName evidence="10">DMATase</shortName>
    </alternativeName>
    <alternativeName>
        <fullName evidence="10">Isopentenyl-diphosphate:tRNA isopentenyltransferase</fullName>
        <shortName evidence="10">IPP transferase</shortName>
        <shortName evidence="10">IPPT</shortName>
        <shortName evidence="10">IPTase</shortName>
    </alternativeName>
</protein>
<evidence type="ECO:0000256" key="1">
    <source>
        <dbReference type="ARBA" id="ARBA00001946"/>
    </source>
</evidence>
<feature type="binding site" evidence="10">
    <location>
        <begin position="15"/>
        <end position="22"/>
    </location>
    <ligand>
        <name>ATP</name>
        <dbReference type="ChEBI" id="CHEBI:30616"/>
    </ligand>
</feature>
<reference evidence="14" key="1">
    <citation type="submission" date="2022-10" db="EMBL/GenBank/DDBJ databases">
        <title>The complete genomes of actinobacterial strains from the NBC collection.</title>
        <authorList>
            <person name="Joergensen T.S."/>
            <person name="Alvarez Arevalo M."/>
            <person name="Sterndorff E.B."/>
            <person name="Faurdal D."/>
            <person name="Vuksanovic O."/>
            <person name="Mourched A.-S."/>
            <person name="Charusanti P."/>
            <person name="Shaw S."/>
            <person name="Blin K."/>
            <person name="Weber T."/>
        </authorList>
    </citation>
    <scope>NUCLEOTIDE SEQUENCE</scope>
    <source>
        <strain evidence="14">NBC_00668</strain>
    </source>
</reference>
<dbReference type="Proteomes" id="UP001432060">
    <property type="component" value="Chromosome"/>
</dbReference>
<dbReference type="NCBIfam" id="TIGR00174">
    <property type="entry name" value="miaA"/>
    <property type="match status" value="1"/>
</dbReference>
<evidence type="ECO:0000256" key="6">
    <source>
        <dbReference type="ARBA" id="ARBA00022741"/>
    </source>
</evidence>
<feature type="site" description="Interaction with substrate tRNA" evidence="10">
    <location>
        <position position="106"/>
    </location>
</feature>
<dbReference type="RefSeq" id="WP_329402052.1">
    <property type="nucleotide sequence ID" value="NZ_CP109019.1"/>
</dbReference>
<keyword evidence="4 10" id="KW-0808">Transferase</keyword>